<keyword evidence="3" id="KW-1185">Reference proteome</keyword>
<reference evidence="2" key="2">
    <citation type="submission" date="2020-11" db="EMBL/GenBank/DDBJ databases">
        <authorList>
            <consortium name="DOE Joint Genome Institute"/>
            <person name="Kuo A."/>
            <person name="Miyauchi S."/>
            <person name="Kiss E."/>
            <person name="Drula E."/>
            <person name="Kohler A."/>
            <person name="Sanchez-Garcia M."/>
            <person name="Andreopoulos B."/>
            <person name="Barry K.W."/>
            <person name="Bonito G."/>
            <person name="Buee M."/>
            <person name="Carver A."/>
            <person name="Chen C."/>
            <person name="Cichocki N."/>
            <person name="Clum A."/>
            <person name="Culley D."/>
            <person name="Crous P.W."/>
            <person name="Fauchery L."/>
            <person name="Girlanda M."/>
            <person name="Hayes R."/>
            <person name="Keri Z."/>
            <person name="Labutti K."/>
            <person name="Lipzen A."/>
            <person name="Lombard V."/>
            <person name="Magnuson J."/>
            <person name="Maillard F."/>
            <person name="Morin E."/>
            <person name="Murat C."/>
            <person name="Nolan M."/>
            <person name="Ohm R."/>
            <person name="Pangilinan J."/>
            <person name="Pereira M."/>
            <person name="Perotto S."/>
            <person name="Peter M."/>
            <person name="Riley R."/>
            <person name="Sitrit Y."/>
            <person name="Stielow B."/>
            <person name="Szollosi G."/>
            <person name="Zifcakova L."/>
            <person name="Stursova M."/>
            <person name="Spatafora J.W."/>
            <person name="Tedersoo L."/>
            <person name="Vaario L.-M."/>
            <person name="Yamada A."/>
            <person name="Yan M."/>
            <person name="Wang P."/>
            <person name="Xu J."/>
            <person name="Bruns T."/>
            <person name="Baldrian P."/>
            <person name="Vilgalys R."/>
            <person name="Henrissat B."/>
            <person name="Grigoriev I.V."/>
            <person name="Hibbett D."/>
            <person name="Nagy L.G."/>
            <person name="Martin F.M."/>
        </authorList>
    </citation>
    <scope>NUCLEOTIDE SEQUENCE</scope>
    <source>
        <strain evidence="2">UH-Tt-Lm1</strain>
    </source>
</reference>
<evidence type="ECO:0000313" key="2">
    <source>
        <dbReference type="EMBL" id="KAF9786963.1"/>
    </source>
</evidence>
<proteinExistence type="predicted"/>
<evidence type="ECO:0000256" key="1">
    <source>
        <dbReference type="SAM" id="MobiDB-lite"/>
    </source>
</evidence>
<comment type="caution">
    <text evidence="2">The sequence shown here is derived from an EMBL/GenBank/DDBJ whole genome shotgun (WGS) entry which is preliminary data.</text>
</comment>
<organism evidence="2 3">
    <name type="scientific">Thelephora terrestris</name>
    <dbReference type="NCBI Taxonomy" id="56493"/>
    <lineage>
        <taxon>Eukaryota</taxon>
        <taxon>Fungi</taxon>
        <taxon>Dikarya</taxon>
        <taxon>Basidiomycota</taxon>
        <taxon>Agaricomycotina</taxon>
        <taxon>Agaricomycetes</taxon>
        <taxon>Thelephorales</taxon>
        <taxon>Thelephoraceae</taxon>
        <taxon>Thelephora</taxon>
    </lineage>
</organism>
<feature type="compositionally biased region" description="Basic and acidic residues" evidence="1">
    <location>
        <begin position="74"/>
        <end position="91"/>
    </location>
</feature>
<reference evidence="2" key="1">
    <citation type="journal article" date="2020" name="Nat. Commun.">
        <title>Large-scale genome sequencing of mycorrhizal fungi provides insights into the early evolution of symbiotic traits.</title>
        <authorList>
            <person name="Miyauchi S."/>
            <person name="Kiss E."/>
            <person name="Kuo A."/>
            <person name="Drula E."/>
            <person name="Kohler A."/>
            <person name="Sanchez-Garcia M."/>
            <person name="Morin E."/>
            <person name="Andreopoulos B."/>
            <person name="Barry K.W."/>
            <person name="Bonito G."/>
            <person name="Buee M."/>
            <person name="Carver A."/>
            <person name="Chen C."/>
            <person name="Cichocki N."/>
            <person name="Clum A."/>
            <person name="Culley D."/>
            <person name="Crous P.W."/>
            <person name="Fauchery L."/>
            <person name="Girlanda M."/>
            <person name="Hayes R.D."/>
            <person name="Keri Z."/>
            <person name="LaButti K."/>
            <person name="Lipzen A."/>
            <person name="Lombard V."/>
            <person name="Magnuson J."/>
            <person name="Maillard F."/>
            <person name="Murat C."/>
            <person name="Nolan M."/>
            <person name="Ohm R.A."/>
            <person name="Pangilinan J."/>
            <person name="Pereira M.F."/>
            <person name="Perotto S."/>
            <person name="Peter M."/>
            <person name="Pfister S."/>
            <person name="Riley R."/>
            <person name="Sitrit Y."/>
            <person name="Stielow J.B."/>
            <person name="Szollosi G."/>
            <person name="Zifcakova L."/>
            <person name="Stursova M."/>
            <person name="Spatafora J.W."/>
            <person name="Tedersoo L."/>
            <person name="Vaario L.M."/>
            <person name="Yamada A."/>
            <person name="Yan M."/>
            <person name="Wang P."/>
            <person name="Xu J."/>
            <person name="Bruns T."/>
            <person name="Baldrian P."/>
            <person name="Vilgalys R."/>
            <person name="Dunand C."/>
            <person name="Henrissat B."/>
            <person name="Grigoriev I.V."/>
            <person name="Hibbett D."/>
            <person name="Nagy L.G."/>
            <person name="Martin F.M."/>
        </authorList>
    </citation>
    <scope>NUCLEOTIDE SEQUENCE</scope>
    <source>
        <strain evidence="2">UH-Tt-Lm1</strain>
    </source>
</reference>
<evidence type="ECO:0000313" key="3">
    <source>
        <dbReference type="Proteomes" id="UP000736335"/>
    </source>
</evidence>
<dbReference type="Proteomes" id="UP000736335">
    <property type="component" value="Unassembled WGS sequence"/>
</dbReference>
<name>A0A9P6HHM1_9AGAM</name>
<sequence length="103" mass="11139">MKVMVTNNLQTDLDITNGARGVITDIILNPDEPPLDEGSVVTLKHLPECVLVKLSRTGGCPSKSRGRGDPNPAHFHENPDLCPREVPDSDTHSVPNHGSICIH</sequence>
<dbReference type="AlphaFoldDB" id="A0A9P6HHM1"/>
<gene>
    <name evidence="2" type="ORF">BJ322DRAFT_1052944</name>
</gene>
<accession>A0A9P6HHM1</accession>
<feature type="region of interest" description="Disordered" evidence="1">
    <location>
        <begin position="58"/>
        <end position="103"/>
    </location>
</feature>
<dbReference type="OrthoDB" id="2986975at2759"/>
<dbReference type="EMBL" id="WIUZ02000005">
    <property type="protein sequence ID" value="KAF9786963.1"/>
    <property type="molecule type" value="Genomic_DNA"/>
</dbReference>
<protein>
    <submittedName>
        <fullName evidence="2">Uncharacterized protein</fullName>
    </submittedName>
</protein>